<protein>
    <submittedName>
        <fullName evidence="1">Uncharacterized protein</fullName>
    </submittedName>
</protein>
<dbReference type="AlphaFoldDB" id="A0A7R9I8I9"/>
<evidence type="ECO:0000313" key="1">
    <source>
        <dbReference type="EMBL" id="CAD7449330.1"/>
    </source>
</evidence>
<sequence length="146" mass="16194">MDGKGGQGRGKAMTQFQKPIRERGGGEGGLDPVDPPCIYQSTLQKCYVYIDWSCDHPANSSDRVFGNLEETCCPIVVRPMTEISTEKYTSTLKVRAMRLGLMIYPSSKARCPRATCVIFAVESCDAKSPLNSVHKSDLRLVTLRHH</sequence>
<organism evidence="1">
    <name type="scientific">Timema bartmani</name>
    <dbReference type="NCBI Taxonomy" id="61472"/>
    <lineage>
        <taxon>Eukaryota</taxon>
        <taxon>Metazoa</taxon>
        <taxon>Ecdysozoa</taxon>
        <taxon>Arthropoda</taxon>
        <taxon>Hexapoda</taxon>
        <taxon>Insecta</taxon>
        <taxon>Pterygota</taxon>
        <taxon>Neoptera</taxon>
        <taxon>Polyneoptera</taxon>
        <taxon>Phasmatodea</taxon>
        <taxon>Timematodea</taxon>
        <taxon>Timematoidea</taxon>
        <taxon>Timematidae</taxon>
        <taxon>Timema</taxon>
    </lineage>
</organism>
<accession>A0A7R9I8I9</accession>
<gene>
    <name evidence="1" type="ORF">TBIB3V08_LOCUS11605</name>
</gene>
<proteinExistence type="predicted"/>
<dbReference type="EMBL" id="OD571494">
    <property type="protein sequence ID" value="CAD7449330.1"/>
    <property type="molecule type" value="Genomic_DNA"/>
</dbReference>
<name>A0A7R9I8I9_9NEOP</name>
<reference evidence="1" key="1">
    <citation type="submission" date="2020-11" db="EMBL/GenBank/DDBJ databases">
        <authorList>
            <person name="Tran Van P."/>
        </authorList>
    </citation>
    <scope>NUCLEOTIDE SEQUENCE</scope>
</reference>